<organism evidence="3 4">
    <name type="scientific">Eiseniibacteriota bacterium</name>
    <dbReference type="NCBI Taxonomy" id="2212470"/>
    <lineage>
        <taxon>Bacteria</taxon>
        <taxon>Candidatus Eiseniibacteriota</taxon>
    </lineage>
</organism>
<sequence length="638" mass="70703">MPALCFAVELVRLSLRGHFQIVDTRDLQRAAGLGLLGYGLLALLEIGAFAMVARRFRDEAPRRAAQLAWTTLILLAMGDHVGRHHIDSPFAPRALALFAGTAAAALASAWILAAGVPRILPTPLRRVLSGPVPLLTLAAVAVGILLRPVREDGPARVPAPGSPNVILVSIDTARADYLSCYGHDAPTTPELDRVARDGIRFTNAYAQENWTLPSHATMLTSLYPPTHGVEDLDSRLAEDIRTVAEEFADAGYRTLGIVDGDRRSFVGASRGFDRGFDDYVHYPEVEGASQAFLPFRARADVRLFFEQGHSDEIVDAAIAWLEQRAPPDRGRPEPGRPFFLFLHIYDAHASWGSRWPIHRLPYQQHSEELAELGLPTDSPRDRFVRHGLSGARYLRAINRALDNEVPLDSLLSPQDIALLRGLYASSLRFVDGQLGRLDAFLSERGLHDSTILLVTSDHGEEFLEHGRFGHHQDHRETLRVPLLLRYPARIGRGQSCDTLVETVDLAPTLLALSGLEIPPAFQGRSLLPLLEGEPWDERPAYMGNQLDGIYGVRTRTFSYYVHGLHHTEPLREELYDVAADSLELHDLRALEPSTLDSARTLVGDWLRRVLADRSPNAGPTVPIDPQTRELLRSLGYTR</sequence>
<evidence type="ECO:0000256" key="1">
    <source>
        <dbReference type="SAM" id="Phobius"/>
    </source>
</evidence>
<dbReference type="Proteomes" id="UP000697710">
    <property type="component" value="Unassembled WGS sequence"/>
</dbReference>
<keyword evidence="1" id="KW-1133">Transmembrane helix</keyword>
<keyword evidence="1" id="KW-0472">Membrane</keyword>
<accession>A0A956LYP6</accession>
<feature type="transmembrane region" description="Helical" evidence="1">
    <location>
        <begin position="32"/>
        <end position="52"/>
    </location>
</feature>
<dbReference type="Pfam" id="PF00884">
    <property type="entry name" value="Sulfatase"/>
    <property type="match status" value="1"/>
</dbReference>
<dbReference type="InterPro" id="IPR000917">
    <property type="entry name" value="Sulfatase_N"/>
</dbReference>
<dbReference type="InterPro" id="IPR052701">
    <property type="entry name" value="GAG_Ulvan_Degrading_Sulfatases"/>
</dbReference>
<evidence type="ECO:0000313" key="3">
    <source>
        <dbReference type="EMBL" id="MCA9727653.1"/>
    </source>
</evidence>
<dbReference type="EMBL" id="JAGQHR010000207">
    <property type="protein sequence ID" value="MCA9727653.1"/>
    <property type="molecule type" value="Genomic_DNA"/>
</dbReference>
<evidence type="ECO:0000313" key="4">
    <source>
        <dbReference type="Proteomes" id="UP000697710"/>
    </source>
</evidence>
<dbReference type="AlphaFoldDB" id="A0A956LYP6"/>
<dbReference type="CDD" id="cd16148">
    <property type="entry name" value="sulfatase_like"/>
    <property type="match status" value="1"/>
</dbReference>
<dbReference type="PANTHER" id="PTHR43751">
    <property type="entry name" value="SULFATASE"/>
    <property type="match status" value="1"/>
</dbReference>
<dbReference type="PANTHER" id="PTHR43751:SF3">
    <property type="entry name" value="SULFATASE N-TERMINAL DOMAIN-CONTAINING PROTEIN"/>
    <property type="match status" value="1"/>
</dbReference>
<proteinExistence type="predicted"/>
<keyword evidence="1" id="KW-0812">Transmembrane</keyword>
<reference evidence="3" key="2">
    <citation type="journal article" date="2021" name="Microbiome">
        <title>Successional dynamics and alternative stable states in a saline activated sludge microbial community over 9 years.</title>
        <authorList>
            <person name="Wang Y."/>
            <person name="Ye J."/>
            <person name="Ju F."/>
            <person name="Liu L."/>
            <person name="Boyd J.A."/>
            <person name="Deng Y."/>
            <person name="Parks D.H."/>
            <person name="Jiang X."/>
            <person name="Yin X."/>
            <person name="Woodcroft B.J."/>
            <person name="Tyson G.W."/>
            <person name="Hugenholtz P."/>
            <person name="Polz M.F."/>
            <person name="Zhang T."/>
        </authorList>
    </citation>
    <scope>NUCLEOTIDE SEQUENCE</scope>
    <source>
        <strain evidence="3">HKST-UBA01</strain>
    </source>
</reference>
<gene>
    <name evidence="3" type="ORF">KC729_08215</name>
</gene>
<dbReference type="InterPro" id="IPR017850">
    <property type="entry name" value="Alkaline_phosphatase_core_sf"/>
</dbReference>
<reference evidence="3" key="1">
    <citation type="submission" date="2020-04" db="EMBL/GenBank/DDBJ databases">
        <authorList>
            <person name="Zhang T."/>
        </authorList>
    </citation>
    <scope>NUCLEOTIDE SEQUENCE</scope>
    <source>
        <strain evidence="3">HKST-UBA01</strain>
    </source>
</reference>
<protein>
    <submittedName>
        <fullName evidence="3">Sulfatase</fullName>
    </submittedName>
</protein>
<feature type="transmembrane region" description="Helical" evidence="1">
    <location>
        <begin position="94"/>
        <end position="115"/>
    </location>
</feature>
<dbReference type="SUPFAM" id="SSF53649">
    <property type="entry name" value="Alkaline phosphatase-like"/>
    <property type="match status" value="1"/>
</dbReference>
<name>A0A956LYP6_UNCEI</name>
<feature type="domain" description="Sulfatase N-terminal" evidence="2">
    <location>
        <begin position="163"/>
        <end position="514"/>
    </location>
</feature>
<comment type="caution">
    <text evidence="3">The sequence shown here is derived from an EMBL/GenBank/DDBJ whole genome shotgun (WGS) entry which is preliminary data.</text>
</comment>
<evidence type="ECO:0000259" key="2">
    <source>
        <dbReference type="Pfam" id="PF00884"/>
    </source>
</evidence>
<dbReference type="Gene3D" id="3.40.720.10">
    <property type="entry name" value="Alkaline Phosphatase, subunit A"/>
    <property type="match status" value="1"/>
</dbReference>